<feature type="compositionally biased region" description="Basic and acidic residues" evidence="1">
    <location>
        <begin position="43"/>
        <end position="63"/>
    </location>
</feature>
<feature type="transmembrane region" description="Helical" evidence="2">
    <location>
        <begin position="711"/>
        <end position="736"/>
    </location>
</feature>
<dbReference type="PANTHER" id="PTHR12127">
    <property type="entry name" value="MUCOLIPIN"/>
    <property type="match status" value="1"/>
</dbReference>
<name>A0A3R7LG06_9TRYP</name>
<keyword evidence="2" id="KW-0472">Membrane</keyword>
<feature type="transmembrane region" description="Helical" evidence="2">
    <location>
        <begin position="646"/>
        <end position="667"/>
    </location>
</feature>
<feature type="compositionally biased region" description="Basic and acidic residues" evidence="1">
    <location>
        <begin position="283"/>
        <end position="315"/>
    </location>
</feature>
<keyword evidence="4" id="KW-1185">Reference proteome</keyword>
<protein>
    <recommendedName>
        <fullName evidence="5">Polycystin cation channel PKD1/PKD2 domain-containing protein</fullName>
    </recommendedName>
</protein>
<gene>
    <name evidence="3" type="ORF">Tco025E_02921</name>
</gene>
<reference evidence="3 4" key="1">
    <citation type="journal article" date="2018" name="BMC Genomics">
        <title>Genomic comparison of Trypanosoma conorhini and Trypanosoma rangeli to Trypanosoma cruzi strains of high and low virulence.</title>
        <authorList>
            <person name="Bradwell K.R."/>
            <person name="Koparde V.N."/>
            <person name="Matveyev A.V."/>
            <person name="Serrano M.G."/>
            <person name="Alves J.M."/>
            <person name="Parikh H."/>
            <person name="Huang B."/>
            <person name="Lee V."/>
            <person name="Espinosa-Alvarez O."/>
            <person name="Ortiz P.A."/>
            <person name="Costa-Martins A.G."/>
            <person name="Teixeira M.M."/>
            <person name="Buck G.A."/>
        </authorList>
    </citation>
    <scope>NUCLEOTIDE SEQUENCE [LARGE SCALE GENOMIC DNA]</scope>
    <source>
        <strain evidence="3 4">025E</strain>
    </source>
</reference>
<evidence type="ECO:0000256" key="1">
    <source>
        <dbReference type="SAM" id="MobiDB-lite"/>
    </source>
</evidence>
<dbReference type="PANTHER" id="PTHR12127:SF7">
    <property type="entry name" value="SD02261P"/>
    <property type="match status" value="1"/>
</dbReference>
<feature type="transmembrane region" description="Helical" evidence="2">
    <location>
        <begin position="609"/>
        <end position="626"/>
    </location>
</feature>
<proteinExistence type="predicted"/>
<feature type="region of interest" description="Disordered" evidence="1">
    <location>
        <begin position="801"/>
        <end position="821"/>
    </location>
</feature>
<feature type="transmembrane region" description="Helical" evidence="2">
    <location>
        <begin position="571"/>
        <end position="589"/>
    </location>
</feature>
<sequence length="849" mass="93660">MSKQDDKLQHQRHAPPSFASAFLAREVREGGGAGPHATNVDLGEPHHGDSREQQQQRRTDLGLRRSSLAPLSPRGSSQLGECTEEHHRLLQDDFTTDPIRKLIRHGSFPYKLVVTCLMLAFVILIAVLCHTPEAIASEEQRKAVLHSFAGDNYLGKDKGNIKLRPTLYLQKIDDVLNEIEGFVKVYYALSNASVSELNYYYYTGSEDTAAHLRQALGREAAGGSACPTATEDDASAAARLACVVPVTMEVDAYLYSQREYGGPAPLRHFTAQLTEANPLGPFSEDKAEATDKKVPKDEAAERRVDAPAAKSPDEDGLRAAAVKGNRYVRAVCAPRYDDLTGLYYSPCRRSLDASGEDKNDVFVFPLLDNVKRLRLKASMRHLTDALLNPQETVGGFSTVIYHWTIEKIFSFHPGGLVQVEFVVSVVTSRFHPGAYPRFFFTLMLLLLAVCDVFLRLKALRRIAVYRRKTAVSQDVTQEGENLGSFAHGDDAGASAQAAAHATTPDAPPRAQYDTAACRMPPTASTHPPQPQKTKLKRVKYIPKAGSLVPETVYTDFYDAWREQLQNSLGESWHYIALAADFFTLAYSIATSARLWGIPTPELYNTVEGILLGLTGLLLSVSVLSYLRYFPHMYFPVQAMRSVIPRLLVFAASVAPIFVGFAFFFSIVFGPHSDGEFADVGFSLVGLYFVMFGDAILPAIEDAQRSVHPIVTLLANVMTMLFILFFMMTMLNLAMAITQHEWGLLRRRFGSCLSANNLLFEVRTRDEVKAETLEVVIANMELLLHIKGEECVAAAAADRRHAAGDNEDRRDDDAAAGGVANTSRTVHEGGAELYRQRLNVLTEGELSGSA</sequence>
<dbReference type="RefSeq" id="XP_029230009.1">
    <property type="nucleotide sequence ID" value="XM_029369844.1"/>
</dbReference>
<dbReference type="InterPro" id="IPR039031">
    <property type="entry name" value="Mucolipin"/>
</dbReference>
<feature type="transmembrane region" description="Helical" evidence="2">
    <location>
        <begin position="679"/>
        <end position="699"/>
    </location>
</feature>
<dbReference type="GO" id="GO:0072345">
    <property type="term" value="F:NAADP-sensitive calcium-release channel activity"/>
    <property type="evidence" value="ECO:0007669"/>
    <property type="project" value="TreeGrafter"/>
</dbReference>
<evidence type="ECO:0000313" key="3">
    <source>
        <dbReference type="EMBL" id="RNF23010.1"/>
    </source>
</evidence>
<comment type="caution">
    <text evidence="3">The sequence shown here is derived from an EMBL/GenBank/DDBJ whole genome shotgun (WGS) entry which is preliminary data.</text>
</comment>
<dbReference type="GeneID" id="40316532"/>
<feature type="region of interest" description="Disordered" evidence="1">
    <location>
        <begin position="277"/>
        <end position="315"/>
    </location>
</feature>
<dbReference type="Proteomes" id="UP000284403">
    <property type="component" value="Unassembled WGS sequence"/>
</dbReference>
<keyword evidence="2" id="KW-0812">Transmembrane</keyword>
<dbReference type="OrthoDB" id="263481at2759"/>
<feature type="transmembrane region" description="Helical" evidence="2">
    <location>
        <begin position="438"/>
        <end position="458"/>
    </location>
</feature>
<feature type="transmembrane region" description="Helical" evidence="2">
    <location>
        <begin position="108"/>
        <end position="128"/>
    </location>
</feature>
<feature type="compositionally biased region" description="Basic and acidic residues" evidence="1">
    <location>
        <begin position="801"/>
        <end position="812"/>
    </location>
</feature>
<feature type="region of interest" description="Disordered" evidence="1">
    <location>
        <begin position="1"/>
        <end position="83"/>
    </location>
</feature>
<evidence type="ECO:0008006" key="5">
    <source>
        <dbReference type="Google" id="ProtNLM"/>
    </source>
</evidence>
<dbReference type="AlphaFoldDB" id="A0A3R7LG06"/>
<keyword evidence="2" id="KW-1133">Transmembrane helix</keyword>
<evidence type="ECO:0000256" key="2">
    <source>
        <dbReference type="SAM" id="Phobius"/>
    </source>
</evidence>
<dbReference type="GO" id="GO:0016020">
    <property type="term" value="C:membrane"/>
    <property type="evidence" value="ECO:0007669"/>
    <property type="project" value="TreeGrafter"/>
</dbReference>
<accession>A0A3R7LG06</accession>
<evidence type="ECO:0000313" key="4">
    <source>
        <dbReference type="Proteomes" id="UP000284403"/>
    </source>
</evidence>
<dbReference type="EMBL" id="MKKU01000126">
    <property type="protein sequence ID" value="RNF23010.1"/>
    <property type="molecule type" value="Genomic_DNA"/>
</dbReference>
<organism evidence="3 4">
    <name type="scientific">Trypanosoma conorhini</name>
    <dbReference type="NCBI Taxonomy" id="83891"/>
    <lineage>
        <taxon>Eukaryota</taxon>
        <taxon>Discoba</taxon>
        <taxon>Euglenozoa</taxon>
        <taxon>Kinetoplastea</taxon>
        <taxon>Metakinetoplastina</taxon>
        <taxon>Trypanosomatida</taxon>
        <taxon>Trypanosomatidae</taxon>
        <taxon>Trypanosoma</taxon>
    </lineage>
</organism>